<evidence type="ECO:0000313" key="2">
    <source>
        <dbReference type="Proteomes" id="UP000267821"/>
    </source>
</evidence>
<dbReference type="EMBL" id="ML121531">
    <property type="protein sequence ID" value="RPB27547.1"/>
    <property type="molecule type" value="Genomic_DNA"/>
</dbReference>
<gene>
    <name evidence="1" type="ORF">L211DRAFT_553649</name>
</gene>
<organism evidence="1 2">
    <name type="scientific">Terfezia boudieri ATCC MYA-4762</name>
    <dbReference type="NCBI Taxonomy" id="1051890"/>
    <lineage>
        <taxon>Eukaryota</taxon>
        <taxon>Fungi</taxon>
        <taxon>Dikarya</taxon>
        <taxon>Ascomycota</taxon>
        <taxon>Pezizomycotina</taxon>
        <taxon>Pezizomycetes</taxon>
        <taxon>Pezizales</taxon>
        <taxon>Pezizaceae</taxon>
        <taxon>Terfezia</taxon>
    </lineage>
</organism>
<evidence type="ECO:0000313" key="1">
    <source>
        <dbReference type="EMBL" id="RPB27547.1"/>
    </source>
</evidence>
<dbReference type="AlphaFoldDB" id="A0A3N4LXF8"/>
<proteinExistence type="predicted"/>
<reference evidence="1 2" key="1">
    <citation type="journal article" date="2018" name="Nat. Ecol. Evol.">
        <title>Pezizomycetes genomes reveal the molecular basis of ectomycorrhizal truffle lifestyle.</title>
        <authorList>
            <person name="Murat C."/>
            <person name="Payen T."/>
            <person name="Noel B."/>
            <person name="Kuo A."/>
            <person name="Morin E."/>
            <person name="Chen J."/>
            <person name="Kohler A."/>
            <person name="Krizsan K."/>
            <person name="Balestrini R."/>
            <person name="Da Silva C."/>
            <person name="Montanini B."/>
            <person name="Hainaut M."/>
            <person name="Levati E."/>
            <person name="Barry K.W."/>
            <person name="Belfiori B."/>
            <person name="Cichocki N."/>
            <person name="Clum A."/>
            <person name="Dockter R.B."/>
            <person name="Fauchery L."/>
            <person name="Guy J."/>
            <person name="Iotti M."/>
            <person name="Le Tacon F."/>
            <person name="Lindquist E.A."/>
            <person name="Lipzen A."/>
            <person name="Malagnac F."/>
            <person name="Mello A."/>
            <person name="Molinier V."/>
            <person name="Miyauchi S."/>
            <person name="Poulain J."/>
            <person name="Riccioni C."/>
            <person name="Rubini A."/>
            <person name="Sitrit Y."/>
            <person name="Splivallo R."/>
            <person name="Traeger S."/>
            <person name="Wang M."/>
            <person name="Zifcakova L."/>
            <person name="Wipf D."/>
            <person name="Zambonelli A."/>
            <person name="Paolocci F."/>
            <person name="Nowrousian M."/>
            <person name="Ottonello S."/>
            <person name="Baldrian P."/>
            <person name="Spatafora J.W."/>
            <person name="Henrissat B."/>
            <person name="Nagy L.G."/>
            <person name="Aury J.M."/>
            <person name="Wincker P."/>
            <person name="Grigoriev I.V."/>
            <person name="Bonfante P."/>
            <person name="Martin F.M."/>
        </authorList>
    </citation>
    <scope>NUCLEOTIDE SEQUENCE [LARGE SCALE GENOMIC DNA]</scope>
    <source>
        <strain evidence="1 2">ATCC MYA-4762</strain>
    </source>
</reference>
<sequence length="188" mass="21261">MLNFVFLVRPCVFTYMTFFPNVLPTPDIASKGIVLVNNSDLLYPGAVPFYFSEQSVPIIDNYSATIFGKCGRICKRRRRGSNKLDNPNVFQSWEAEVFRMEDTWDMIVQRDYGTCPTLSSPRGLCRVRTQVITQHKGVSKGCVKGVCLDRHAHLADTGFEVELSLWPEKKSIVSRACTTYHTLPVMVG</sequence>
<name>A0A3N4LXF8_9PEZI</name>
<keyword evidence="2" id="KW-1185">Reference proteome</keyword>
<accession>A0A3N4LXF8</accession>
<dbReference type="InParanoid" id="A0A3N4LXF8"/>
<protein>
    <submittedName>
        <fullName evidence="1">Uncharacterized protein</fullName>
    </submittedName>
</protein>
<dbReference type="Proteomes" id="UP000267821">
    <property type="component" value="Unassembled WGS sequence"/>
</dbReference>